<evidence type="ECO:0000256" key="4">
    <source>
        <dbReference type="PIRSR" id="PIRSR617939-2"/>
    </source>
</evidence>
<feature type="transmembrane region" description="Helical" evidence="5">
    <location>
        <begin position="290"/>
        <end position="306"/>
    </location>
</feature>
<gene>
    <name evidence="6" type="ORF">HYALB_00002920</name>
</gene>
<evidence type="ECO:0000313" key="7">
    <source>
        <dbReference type="Proteomes" id="UP000701801"/>
    </source>
</evidence>
<proteinExistence type="predicted"/>
<dbReference type="PANTHER" id="PTHR12935:SF0">
    <property type="entry name" value="GAMMA-GLUTAMYLCYCLOTRANSFERASE"/>
    <property type="match status" value="1"/>
</dbReference>
<feature type="transmembrane region" description="Helical" evidence="5">
    <location>
        <begin position="263"/>
        <end position="284"/>
    </location>
</feature>
<keyword evidence="5" id="KW-1133">Transmembrane helix</keyword>
<dbReference type="EC" id="4.3.2.9" evidence="1"/>
<name>A0A9N9Q1Y4_9HELO</name>
<accession>A0A9N9Q1Y4</accession>
<evidence type="ECO:0000256" key="2">
    <source>
        <dbReference type="ARBA" id="ARBA00023239"/>
    </source>
</evidence>
<keyword evidence="7" id="KW-1185">Reference proteome</keyword>
<evidence type="ECO:0000256" key="1">
    <source>
        <dbReference type="ARBA" id="ARBA00012346"/>
    </source>
</evidence>
<dbReference type="GO" id="GO:0003839">
    <property type="term" value="F:gamma-glutamylcyclotransferase activity"/>
    <property type="evidence" value="ECO:0007669"/>
    <property type="project" value="UniProtKB-EC"/>
</dbReference>
<dbReference type="AlphaFoldDB" id="A0A9N9Q1Y4"/>
<feature type="active site" description="Proton acceptor" evidence="3">
    <location>
        <position position="145"/>
    </location>
</feature>
<keyword evidence="5" id="KW-0472">Membrane</keyword>
<sequence>MATFPKTTCNGKKLILQFQNVPRSSTSPYSTMSIPITTQERLSSLDSKTIFYLAYGSNLSAETFIGTRGIRPISACNVHVPTLSLTFDLAGIPYSEPCFANTKIRDPLNDPHKKHEYHKDRWHKGLIGVVYEVTPEDFRTIIATEGGGASYQDVVVPCYTLPPGGKTVDPEPKGVPFLAHTLLQPREDSDENRFSINTQLKDVVDATQFFQRPDPSYAQPSARYLNLITTGAEEHSLPSEYLAYLYNIRPYIITTRRQRLGQALFLAFWAPLIFAIIQLGKTFADDQGKIPSWLATLTLLVFNVMWRTYDRFYLPAFGNGERTQYGKRELEDGDKWSWGNEKVL</sequence>
<dbReference type="InterPro" id="IPR017939">
    <property type="entry name" value="G-Glutamylcylcotransferase"/>
</dbReference>
<feature type="binding site" evidence="4">
    <location>
        <position position="224"/>
    </location>
    <ligand>
        <name>substrate</name>
    </ligand>
</feature>
<organism evidence="6 7">
    <name type="scientific">Hymenoscyphus albidus</name>
    <dbReference type="NCBI Taxonomy" id="595503"/>
    <lineage>
        <taxon>Eukaryota</taxon>
        <taxon>Fungi</taxon>
        <taxon>Dikarya</taxon>
        <taxon>Ascomycota</taxon>
        <taxon>Pezizomycotina</taxon>
        <taxon>Leotiomycetes</taxon>
        <taxon>Helotiales</taxon>
        <taxon>Helotiaceae</taxon>
        <taxon>Hymenoscyphus</taxon>
    </lineage>
</organism>
<protein>
    <recommendedName>
        <fullName evidence="1">gamma-glutamylcyclotransferase</fullName>
        <ecNumber evidence="1">4.3.2.9</ecNumber>
    </recommendedName>
</protein>
<dbReference type="PANTHER" id="PTHR12935">
    <property type="entry name" value="GAMMA-GLUTAMYLCYCLOTRANSFERASE"/>
    <property type="match status" value="1"/>
</dbReference>
<comment type="caution">
    <text evidence="6">The sequence shown here is derived from an EMBL/GenBank/DDBJ whole genome shotgun (WGS) entry which is preliminary data.</text>
</comment>
<dbReference type="Proteomes" id="UP000701801">
    <property type="component" value="Unassembled WGS sequence"/>
</dbReference>
<dbReference type="Gene3D" id="3.10.490.10">
    <property type="entry name" value="Gamma-glutamyl cyclotransferase-like"/>
    <property type="match status" value="1"/>
</dbReference>
<dbReference type="EMBL" id="CAJVRM010000695">
    <property type="protein sequence ID" value="CAG8982903.1"/>
    <property type="molecule type" value="Genomic_DNA"/>
</dbReference>
<keyword evidence="5" id="KW-0812">Transmembrane</keyword>
<evidence type="ECO:0000256" key="3">
    <source>
        <dbReference type="PIRSR" id="PIRSR617939-1"/>
    </source>
</evidence>
<feature type="binding site" evidence="4">
    <location>
        <begin position="52"/>
        <end position="57"/>
    </location>
    <ligand>
        <name>substrate</name>
    </ligand>
</feature>
<dbReference type="OrthoDB" id="2017317at2759"/>
<evidence type="ECO:0000313" key="6">
    <source>
        <dbReference type="EMBL" id="CAG8982903.1"/>
    </source>
</evidence>
<evidence type="ECO:0000256" key="5">
    <source>
        <dbReference type="SAM" id="Phobius"/>
    </source>
</evidence>
<dbReference type="Pfam" id="PF13772">
    <property type="entry name" value="AIG2_2"/>
    <property type="match status" value="1"/>
</dbReference>
<reference evidence="6" key="1">
    <citation type="submission" date="2021-07" db="EMBL/GenBank/DDBJ databases">
        <authorList>
            <person name="Durling M."/>
        </authorList>
    </citation>
    <scope>NUCLEOTIDE SEQUENCE</scope>
</reference>
<keyword evidence="2" id="KW-0456">Lyase</keyword>